<evidence type="ECO:0000256" key="2">
    <source>
        <dbReference type="SAM" id="Phobius"/>
    </source>
</evidence>
<keyword evidence="2" id="KW-0472">Membrane</keyword>
<dbReference type="Pfam" id="PF14229">
    <property type="entry name" value="DUF4332"/>
    <property type="match status" value="1"/>
</dbReference>
<dbReference type="InterPro" id="IPR025567">
    <property type="entry name" value="DUF4332"/>
</dbReference>
<dbReference type="Proteomes" id="UP000501812">
    <property type="component" value="Chromosome"/>
</dbReference>
<keyword evidence="2" id="KW-0812">Transmembrane</keyword>
<name>A0A858RQT2_9BACT</name>
<dbReference type="RefSeq" id="WP_169456742.1">
    <property type="nucleotide sequence ID" value="NZ_CP051774.1"/>
</dbReference>
<accession>A0A858RQT2</accession>
<proteinExistence type="predicted"/>
<dbReference type="AlphaFoldDB" id="A0A858RQT2"/>
<evidence type="ECO:0000313" key="5">
    <source>
        <dbReference type="Proteomes" id="UP000501812"/>
    </source>
</evidence>
<evidence type="ECO:0000313" key="4">
    <source>
        <dbReference type="EMBL" id="QJE98283.1"/>
    </source>
</evidence>
<feature type="transmembrane region" description="Helical" evidence="2">
    <location>
        <begin position="308"/>
        <end position="333"/>
    </location>
</feature>
<evidence type="ECO:0000259" key="3">
    <source>
        <dbReference type="Pfam" id="PF14229"/>
    </source>
</evidence>
<sequence length="426" mass="45965">MSDLLNIEGIGAQEVELLQATGWTDLQSVAKADVDLLTRELEAANNMLKIVPRAPERRKVERWVASAAHLLDPAGVVASRPLRSKAVVSSLGKETPGGKPAKVKRRSGTSAPAPVSDAASDELPLMASVAAEDLTDLAGEEGLRSVSGEVNYEADPEVQEMLAIAPLAIPIPARTLAEKGISPGEIAVAALMNHASGDLDVRVAVPKTDRKDIPDAPVGSRRSETLSSVQVSDVGFTMGRRGFDPGKVRTIEDAQGDAPPVRASSSKQGMMDERIALLRSPRPETNKGRKPGSKFYIRGVLHDQPLKVWFGGLFAVLLQLSVPLAVIAAPLLILSNENPEKFNWVPKWIIGFPIALPILGLLYVLVSARAKCRVCAQRLYVPKHCLKNRKAHHLPFLGHIGALALHVMTFKWFNCTFCGTSIRIKK</sequence>
<dbReference type="KEGG" id="luo:HHL09_21700"/>
<feature type="transmembrane region" description="Helical" evidence="2">
    <location>
        <begin position="391"/>
        <end position="413"/>
    </location>
</feature>
<evidence type="ECO:0000256" key="1">
    <source>
        <dbReference type="SAM" id="MobiDB-lite"/>
    </source>
</evidence>
<protein>
    <submittedName>
        <fullName evidence="4">DUF4332 domain-containing protein</fullName>
    </submittedName>
</protein>
<reference evidence="4 5" key="1">
    <citation type="submission" date="2020-04" db="EMBL/GenBank/DDBJ databases">
        <title>Luteolibacter sp. G-1-1-1 isolated from soil.</title>
        <authorList>
            <person name="Dahal R.H."/>
        </authorList>
    </citation>
    <scope>NUCLEOTIDE SEQUENCE [LARGE SCALE GENOMIC DNA]</scope>
    <source>
        <strain evidence="4 5">G-1-1-1</strain>
    </source>
</reference>
<feature type="domain" description="DUF4332" evidence="3">
    <location>
        <begin position="1"/>
        <end position="69"/>
    </location>
</feature>
<gene>
    <name evidence="4" type="ORF">HHL09_21700</name>
</gene>
<feature type="transmembrane region" description="Helical" evidence="2">
    <location>
        <begin position="348"/>
        <end position="370"/>
    </location>
</feature>
<dbReference type="EMBL" id="CP051774">
    <property type="protein sequence ID" value="QJE98283.1"/>
    <property type="molecule type" value="Genomic_DNA"/>
</dbReference>
<feature type="region of interest" description="Disordered" evidence="1">
    <location>
        <begin position="88"/>
        <end position="119"/>
    </location>
</feature>
<keyword evidence="5" id="KW-1185">Reference proteome</keyword>
<organism evidence="4 5">
    <name type="scientific">Luteolibacter luteus</name>
    <dbReference type="NCBI Taxonomy" id="2728835"/>
    <lineage>
        <taxon>Bacteria</taxon>
        <taxon>Pseudomonadati</taxon>
        <taxon>Verrucomicrobiota</taxon>
        <taxon>Verrucomicrobiia</taxon>
        <taxon>Verrucomicrobiales</taxon>
        <taxon>Verrucomicrobiaceae</taxon>
        <taxon>Luteolibacter</taxon>
    </lineage>
</organism>
<keyword evidence="2" id="KW-1133">Transmembrane helix</keyword>